<dbReference type="EMBL" id="JASBWS010000078">
    <property type="protein sequence ID" value="KAJ9100133.1"/>
    <property type="molecule type" value="Genomic_DNA"/>
</dbReference>
<sequence length="346" mass="38011">MTNVFQAMFEPQQPMESQMNGQSHGFTTAHARMLGKRQRSASPIATMDDGMKGHQHKRTKPAWTALPTPERDAGFGQGPTGNHMATTGFFDLTSIMPTEASDLHQQRPQHQFPRHSYPFPFPSPNHLSPSGLVLPDSTMTHSTFTRDGGMTLGSNMVPSKPIEMPFPPTLPLEREGSHGSLHDLRARLASSRLQGHDLPSVEDANDGDDEMGAPDHSMRTVLRNGQNDVPMDVPVPRPPRNSFSSFAHGPDQMDIGNIGKPLATMISDRLAQDTNSQPNSRRSNISDSMGAAEQYFVDGMRGVEQQHKGWSSPSDFGDQGSQQCRQVGDVDMVCAQLSTIRRRMTS</sequence>
<gene>
    <name evidence="1" type="ORF">QFC20_005545</name>
</gene>
<reference evidence="1" key="1">
    <citation type="submission" date="2023-04" db="EMBL/GenBank/DDBJ databases">
        <title>Draft Genome sequencing of Naganishia species isolated from polar environments using Oxford Nanopore Technology.</title>
        <authorList>
            <person name="Leo P."/>
            <person name="Venkateswaran K."/>
        </authorList>
    </citation>
    <scope>NUCLEOTIDE SEQUENCE</scope>
    <source>
        <strain evidence="1">MNA-CCFEE 5262</strain>
    </source>
</reference>
<keyword evidence="2" id="KW-1185">Reference proteome</keyword>
<protein>
    <submittedName>
        <fullName evidence="1">Uncharacterized protein</fullName>
    </submittedName>
</protein>
<organism evidence="1 2">
    <name type="scientific">Naganishia adeliensis</name>
    <dbReference type="NCBI Taxonomy" id="92952"/>
    <lineage>
        <taxon>Eukaryota</taxon>
        <taxon>Fungi</taxon>
        <taxon>Dikarya</taxon>
        <taxon>Basidiomycota</taxon>
        <taxon>Agaricomycotina</taxon>
        <taxon>Tremellomycetes</taxon>
        <taxon>Filobasidiales</taxon>
        <taxon>Filobasidiaceae</taxon>
        <taxon>Naganishia</taxon>
    </lineage>
</organism>
<comment type="caution">
    <text evidence="1">The sequence shown here is derived from an EMBL/GenBank/DDBJ whole genome shotgun (WGS) entry which is preliminary data.</text>
</comment>
<evidence type="ECO:0000313" key="1">
    <source>
        <dbReference type="EMBL" id="KAJ9100133.1"/>
    </source>
</evidence>
<accession>A0ACC2VL84</accession>
<name>A0ACC2VL84_9TREE</name>
<proteinExistence type="predicted"/>
<evidence type="ECO:0000313" key="2">
    <source>
        <dbReference type="Proteomes" id="UP001230649"/>
    </source>
</evidence>
<dbReference type="Proteomes" id="UP001230649">
    <property type="component" value="Unassembled WGS sequence"/>
</dbReference>